<keyword evidence="4" id="KW-1185">Reference proteome</keyword>
<dbReference type="PROSITE" id="PS50943">
    <property type="entry name" value="HTH_CROC1"/>
    <property type="match status" value="1"/>
</dbReference>
<feature type="region of interest" description="Disordered" evidence="1">
    <location>
        <begin position="103"/>
        <end position="129"/>
    </location>
</feature>
<dbReference type="Pfam" id="PF13560">
    <property type="entry name" value="HTH_31"/>
    <property type="match status" value="1"/>
</dbReference>
<evidence type="ECO:0000313" key="3">
    <source>
        <dbReference type="EMBL" id="CAG9182258.1"/>
    </source>
</evidence>
<organism evidence="3 4">
    <name type="scientific">Cupriavidus laharis</name>
    <dbReference type="NCBI Taxonomy" id="151654"/>
    <lineage>
        <taxon>Bacteria</taxon>
        <taxon>Pseudomonadati</taxon>
        <taxon>Pseudomonadota</taxon>
        <taxon>Betaproteobacteria</taxon>
        <taxon>Burkholderiales</taxon>
        <taxon>Burkholderiaceae</taxon>
        <taxon>Cupriavidus</taxon>
    </lineage>
</organism>
<evidence type="ECO:0000313" key="4">
    <source>
        <dbReference type="Proteomes" id="UP000727654"/>
    </source>
</evidence>
<gene>
    <name evidence="3" type="ORF">LMG23992_04699</name>
</gene>
<proteinExistence type="predicted"/>
<dbReference type="SMART" id="SM00530">
    <property type="entry name" value="HTH_XRE"/>
    <property type="match status" value="1"/>
</dbReference>
<name>A0ABM8XPR3_9BURK</name>
<dbReference type="InterPro" id="IPR010982">
    <property type="entry name" value="Lambda_DNA-bd_dom_sf"/>
</dbReference>
<comment type="caution">
    <text evidence="3">The sequence shown here is derived from an EMBL/GenBank/DDBJ whole genome shotgun (WGS) entry which is preliminary data.</text>
</comment>
<sequence length="129" mass="13940">MILRQWSPKIFAIKEIFVQIPLSDAADIGALVRAARKAHGMRQDDAAGAIGVSENFMVRVENGAEGIQWGKLFQVLSGLGIRIVADVPEAAVPLVSTERDKLRQRQARSLRRQASVGTAPDKAAKDGHG</sequence>
<accession>A0ABM8XPR3</accession>
<evidence type="ECO:0000256" key="1">
    <source>
        <dbReference type="SAM" id="MobiDB-lite"/>
    </source>
</evidence>
<reference evidence="3 4" key="1">
    <citation type="submission" date="2021-08" db="EMBL/GenBank/DDBJ databases">
        <authorList>
            <person name="Peeters C."/>
        </authorList>
    </citation>
    <scope>NUCLEOTIDE SEQUENCE [LARGE SCALE GENOMIC DNA]</scope>
    <source>
        <strain evidence="3 4">LMG 23992</strain>
    </source>
</reference>
<dbReference type="CDD" id="cd00093">
    <property type="entry name" value="HTH_XRE"/>
    <property type="match status" value="1"/>
</dbReference>
<dbReference type="Gene3D" id="1.10.260.40">
    <property type="entry name" value="lambda repressor-like DNA-binding domains"/>
    <property type="match status" value="1"/>
</dbReference>
<feature type="domain" description="HTH cro/C1-type" evidence="2">
    <location>
        <begin position="32"/>
        <end position="63"/>
    </location>
</feature>
<evidence type="ECO:0000259" key="2">
    <source>
        <dbReference type="PROSITE" id="PS50943"/>
    </source>
</evidence>
<dbReference type="Proteomes" id="UP000727654">
    <property type="component" value="Unassembled WGS sequence"/>
</dbReference>
<dbReference type="EMBL" id="CAJZAI010000016">
    <property type="protein sequence ID" value="CAG9182258.1"/>
    <property type="molecule type" value="Genomic_DNA"/>
</dbReference>
<dbReference type="SUPFAM" id="SSF47413">
    <property type="entry name" value="lambda repressor-like DNA-binding domains"/>
    <property type="match status" value="1"/>
</dbReference>
<protein>
    <recommendedName>
        <fullName evidence="2">HTH cro/C1-type domain-containing protein</fullName>
    </recommendedName>
</protein>
<dbReference type="InterPro" id="IPR001387">
    <property type="entry name" value="Cro/C1-type_HTH"/>
</dbReference>